<comment type="caution">
    <text evidence="4">The sequence shown here is derived from an EMBL/GenBank/DDBJ whole genome shotgun (WGS) entry which is preliminary data.</text>
</comment>
<sequence>MKTRTSAAFIGAFALTAALTGCGASDDQSEEAPSDQEQAAEDTSAQYNDADVDYISGMIPHHQQAVHMSEMILEKDDVDPEVETLAEEIRDAQGPEIEQMQSWLDAWGASDEDADHGDMEGMDHGDMNGDTMGHDGMMSEEDLDQLEESTGDAASGMFLEQMIVHHEGAIDSAEQHLQDGENPAALELSESIIESQQAEIEQMEELLTDL</sequence>
<dbReference type="InterPro" id="IPR005183">
    <property type="entry name" value="DUF305_CopM-like"/>
</dbReference>
<feature type="region of interest" description="Disordered" evidence="1">
    <location>
        <begin position="23"/>
        <end position="45"/>
    </location>
</feature>
<keyword evidence="5" id="KW-1185">Reference proteome</keyword>
<feature type="compositionally biased region" description="Acidic residues" evidence="1">
    <location>
        <begin position="27"/>
        <end position="40"/>
    </location>
</feature>
<dbReference type="AlphaFoldDB" id="A0A2T0YCR1"/>
<feature type="domain" description="DUF305" evidence="3">
    <location>
        <begin position="51"/>
        <end position="207"/>
    </location>
</feature>
<reference evidence="4 5" key="1">
    <citation type="submission" date="2018-03" db="EMBL/GenBank/DDBJ databases">
        <title>Comparative analysis of microorganisms from saline springs in Andes Mountain Range, Colombia.</title>
        <authorList>
            <person name="Rubin E."/>
        </authorList>
    </citation>
    <scope>NUCLEOTIDE SEQUENCE [LARGE SCALE GENOMIC DNA]</scope>
    <source>
        <strain evidence="4 5">CG 35</strain>
    </source>
</reference>
<dbReference type="PANTHER" id="PTHR36933:SF1">
    <property type="entry name" value="SLL0788 PROTEIN"/>
    <property type="match status" value="1"/>
</dbReference>
<feature type="signal peptide" evidence="2">
    <location>
        <begin position="1"/>
        <end position="23"/>
    </location>
</feature>
<dbReference type="PANTHER" id="PTHR36933">
    <property type="entry name" value="SLL0788 PROTEIN"/>
    <property type="match status" value="1"/>
</dbReference>
<dbReference type="Gene3D" id="1.20.1260.10">
    <property type="match status" value="1"/>
</dbReference>
<proteinExistence type="predicted"/>
<evidence type="ECO:0000259" key="3">
    <source>
        <dbReference type="Pfam" id="PF03713"/>
    </source>
</evidence>
<evidence type="ECO:0000313" key="4">
    <source>
        <dbReference type="EMBL" id="PRZ12564.1"/>
    </source>
</evidence>
<dbReference type="PROSITE" id="PS51257">
    <property type="entry name" value="PROKAR_LIPOPROTEIN"/>
    <property type="match status" value="1"/>
</dbReference>
<protein>
    <submittedName>
        <fullName evidence="4">Uncharacterized protein (DUF305 family)</fullName>
    </submittedName>
</protein>
<evidence type="ECO:0000313" key="5">
    <source>
        <dbReference type="Proteomes" id="UP000238217"/>
    </source>
</evidence>
<dbReference type="RefSeq" id="WP_106123920.1">
    <property type="nucleotide sequence ID" value="NZ_PVTY01000020.1"/>
</dbReference>
<dbReference type="InterPro" id="IPR012347">
    <property type="entry name" value="Ferritin-like"/>
</dbReference>
<organism evidence="4 5">
    <name type="scientific">Nesterenkonia sandarakina</name>
    <dbReference type="NCBI Taxonomy" id="272918"/>
    <lineage>
        <taxon>Bacteria</taxon>
        <taxon>Bacillati</taxon>
        <taxon>Actinomycetota</taxon>
        <taxon>Actinomycetes</taxon>
        <taxon>Micrococcales</taxon>
        <taxon>Micrococcaceae</taxon>
        <taxon>Nesterenkonia</taxon>
    </lineage>
</organism>
<gene>
    <name evidence="4" type="ORF">BCL67_1208</name>
</gene>
<accession>A0A2T0YCR1</accession>
<dbReference type="Pfam" id="PF03713">
    <property type="entry name" value="DUF305"/>
    <property type="match status" value="1"/>
</dbReference>
<keyword evidence="2" id="KW-0732">Signal</keyword>
<evidence type="ECO:0000256" key="2">
    <source>
        <dbReference type="SAM" id="SignalP"/>
    </source>
</evidence>
<dbReference type="Proteomes" id="UP000238217">
    <property type="component" value="Unassembled WGS sequence"/>
</dbReference>
<evidence type="ECO:0000256" key="1">
    <source>
        <dbReference type="SAM" id="MobiDB-lite"/>
    </source>
</evidence>
<dbReference type="EMBL" id="PVTY01000020">
    <property type="protein sequence ID" value="PRZ12564.1"/>
    <property type="molecule type" value="Genomic_DNA"/>
</dbReference>
<feature type="chain" id="PRO_5038611026" evidence="2">
    <location>
        <begin position="24"/>
        <end position="210"/>
    </location>
</feature>
<dbReference type="OrthoDB" id="26872at2"/>
<name>A0A2T0YCR1_9MICC</name>